<organism evidence="5 6">
    <name type="scientific">Merluccius polli</name>
    <name type="common">Benguela hake</name>
    <name type="synonym">Merluccius cadenati</name>
    <dbReference type="NCBI Taxonomy" id="89951"/>
    <lineage>
        <taxon>Eukaryota</taxon>
        <taxon>Metazoa</taxon>
        <taxon>Chordata</taxon>
        <taxon>Craniata</taxon>
        <taxon>Vertebrata</taxon>
        <taxon>Euteleostomi</taxon>
        <taxon>Actinopterygii</taxon>
        <taxon>Neopterygii</taxon>
        <taxon>Teleostei</taxon>
        <taxon>Neoteleostei</taxon>
        <taxon>Acanthomorphata</taxon>
        <taxon>Zeiogadaria</taxon>
        <taxon>Gadariae</taxon>
        <taxon>Gadiformes</taxon>
        <taxon>Gadoidei</taxon>
        <taxon>Merlucciidae</taxon>
        <taxon>Merluccius</taxon>
    </lineage>
</organism>
<dbReference type="PANTHER" id="PTHR10026">
    <property type="entry name" value="CYCLIN"/>
    <property type="match status" value="1"/>
</dbReference>
<feature type="transmembrane region" description="Helical" evidence="3">
    <location>
        <begin position="135"/>
        <end position="153"/>
    </location>
</feature>
<dbReference type="EMBL" id="JAOPHQ010000349">
    <property type="protein sequence ID" value="KAK0154754.1"/>
    <property type="molecule type" value="Genomic_DNA"/>
</dbReference>
<protein>
    <submittedName>
        <fullName evidence="5">Cyclin-T2</fullName>
    </submittedName>
</protein>
<evidence type="ECO:0000313" key="6">
    <source>
        <dbReference type="Proteomes" id="UP001174136"/>
    </source>
</evidence>
<gene>
    <name evidence="5" type="primary">Ccnt2_1</name>
    <name evidence="5" type="ORF">N1851_002933</name>
</gene>
<dbReference type="Pfam" id="PF00134">
    <property type="entry name" value="Cyclin_N"/>
    <property type="match status" value="1"/>
</dbReference>
<dbReference type="SMART" id="SM00385">
    <property type="entry name" value="CYCLIN"/>
    <property type="match status" value="1"/>
</dbReference>
<keyword evidence="3" id="KW-0812">Transmembrane</keyword>
<evidence type="ECO:0000256" key="3">
    <source>
        <dbReference type="SAM" id="Phobius"/>
    </source>
</evidence>
<name>A0AA47N9J8_MERPO</name>
<dbReference type="GO" id="GO:0016538">
    <property type="term" value="F:cyclin-dependent protein serine/threonine kinase regulator activity"/>
    <property type="evidence" value="ECO:0007669"/>
    <property type="project" value="InterPro"/>
</dbReference>
<dbReference type="GO" id="GO:0006357">
    <property type="term" value="P:regulation of transcription by RNA polymerase II"/>
    <property type="evidence" value="ECO:0007669"/>
    <property type="project" value="InterPro"/>
</dbReference>
<feature type="domain" description="Cyclin-like" evidence="4">
    <location>
        <begin position="402"/>
        <end position="508"/>
    </location>
</feature>
<evidence type="ECO:0000256" key="2">
    <source>
        <dbReference type="RuleBase" id="RU000383"/>
    </source>
</evidence>
<dbReference type="InterPro" id="IPR043198">
    <property type="entry name" value="Cyclin/Ssn8"/>
</dbReference>
<comment type="caution">
    <text evidence="5">The sequence shown here is derived from an EMBL/GenBank/DDBJ whole genome shotgun (WGS) entry which is preliminary data.</text>
</comment>
<keyword evidence="3" id="KW-1133">Transmembrane helix</keyword>
<dbReference type="Gene3D" id="1.10.472.10">
    <property type="entry name" value="Cyclin-like"/>
    <property type="match status" value="1"/>
</dbReference>
<evidence type="ECO:0000256" key="1">
    <source>
        <dbReference type="ARBA" id="ARBA00023127"/>
    </source>
</evidence>
<keyword evidence="3" id="KW-0472">Membrane</keyword>
<sequence>MPSLLWSRQHRAQRRLIGPQRLRCGIRTPAHEEEEQYFLWLPCTPAVVGLFTPTPISIDPGLTSLRLAGGGGARSRGGAALGVLTEGSDGQQDGHCDGHPGHPQGFLAVALSLVGLQTHAALQETCGARPRRHTIFTIVIIIIIIIIIIILILSRPFNTVGSRTSAAGSGIALLLTTTTTGSGGVSVSVGSDMAVTRVVSRMSSGSMDVNGRQPTKYMHGGQLGFSSRSPVPPGGERWIQSTVFIDPESTPNKKHNHTIIVSPGIEPKTSIVHRPRGALSTRNRTALPLRRACAGSLPTPLPLLAPPPPPPSTVCCCSSAAAATSSSVSVVGSGCGSVAMSAHRGPSSKWLFSREQLESTPSRRCGVESDRELSYRQQAANLIQDMGQRLNEVVFVAIRNIVFLTTIWSLLCLNLPPTHSSQLIINTAIVYMHRFYMIHSFTKFHRNIISQTTLFLAAKVEEQPRKLEHVIKVAHACVNPQEPPLDTKGNAYHQQAQELVFLETIVLQTLGFEITVEHPHTDVVRCSQLVRGTHFLLSDAFSHYYCHRFLFVESSFLKQGFGSDFLFHGYQQVVILSPYCTVTAHYSFL</sequence>
<keyword evidence="6" id="KW-1185">Reference proteome</keyword>
<reference evidence="5" key="1">
    <citation type="journal article" date="2023" name="Front. Mar. Sci.">
        <title>A new Merluccius polli reference genome to investigate the effects of global change in West African waters.</title>
        <authorList>
            <person name="Mateo J.L."/>
            <person name="Blanco-Fernandez C."/>
            <person name="Garcia-Vazquez E."/>
            <person name="Machado-Schiaffino G."/>
        </authorList>
    </citation>
    <scope>NUCLEOTIDE SEQUENCE</scope>
    <source>
        <strain evidence="5">C29</strain>
        <tissue evidence="5">Fin</tissue>
    </source>
</reference>
<dbReference type="SUPFAM" id="SSF47954">
    <property type="entry name" value="Cyclin-like"/>
    <property type="match status" value="1"/>
</dbReference>
<dbReference type="InterPro" id="IPR006671">
    <property type="entry name" value="Cyclin_N"/>
</dbReference>
<dbReference type="InterPro" id="IPR036915">
    <property type="entry name" value="Cyclin-like_sf"/>
</dbReference>
<accession>A0AA47N9J8</accession>
<dbReference type="InterPro" id="IPR013763">
    <property type="entry name" value="Cyclin-like_dom"/>
</dbReference>
<comment type="similarity">
    <text evidence="2">Belongs to the cyclin family.</text>
</comment>
<proteinExistence type="inferred from homology"/>
<evidence type="ECO:0000313" key="5">
    <source>
        <dbReference type="EMBL" id="KAK0154754.1"/>
    </source>
</evidence>
<evidence type="ECO:0000259" key="4">
    <source>
        <dbReference type="SMART" id="SM00385"/>
    </source>
</evidence>
<dbReference type="AlphaFoldDB" id="A0AA47N9J8"/>
<keyword evidence="1 2" id="KW-0195">Cyclin</keyword>
<dbReference type="Proteomes" id="UP001174136">
    <property type="component" value="Unassembled WGS sequence"/>
</dbReference>